<comment type="caution">
    <text evidence="2">The sequence shown here is derived from an EMBL/GenBank/DDBJ whole genome shotgun (WGS) entry which is preliminary data.</text>
</comment>
<keyword evidence="1" id="KW-1133">Transmembrane helix</keyword>
<dbReference type="EMBL" id="BPLR01011975">
    <property type="protein sequence ID" value="GIY50430.1"/>
    <property type="molecule type" value="Genomic_DNA"/>
</dbReference>
<sequence length="107" mass="12921">MRQQAEEQCQVHRKQFPSFKWIWMVIGSLLCSLIYAPAIDGFFYLYKRRHWRTWTIKESFLENRSDAVAEEMRFISLCDLFFIYAIHFRPTGANDAEIGMLRMRPTY</sequence>
<keyword evidence="1" id="KW-0812">Transmembrane</keyword>
<feature type="transmembrane region" description="Helical" evidence="1">
    <location>
        <begin position="21"/>
        <end position="46"/>
    </location>
</feature>
<evidence type="ECO:0000256" key="1">
    <source>
        <dbReference type="SAM" id="Phobius"/>
    </source>
</evidence>
<keyword evidence="1" id="KW-0472">Membrane</keyword>
<organism evidence="2 3">
    <name type="scientific">Caerostris extrusa</name>
    <name type="common">Bark spider</name>
    <name type="synonym">Caerostris bankana</name>
    <dbReference type="NCBI Taxonomy" id="172846"/>
    <lineage>
        <taxon>Eukaryota</taxon>
        <taxon>Metazoa</taxon>
        <taxon>Ecdysozoa</taxon>
        <taxon>Arthropoda</taxon>
        <taxon>Chelicerata</taxon>
        <taxon>Arachnida</taxon>
        <taxon>Araneae</taxon>
        <taxon>Araneomorphae</taxon>
        <taxon>Entelegynae</taxon>
        <taxon>Araneoidea</taxon>
        <taxon>Araneidae</taxon>
        <taxon>Caerostris</taxon>
    </lineage>
</organism>
<dbReference type="Proteomes" id="UP001054945">
    <property type="component" value="Unassembled WGS sequence"/>
</dbReference>
<gene>
    <name evidence="2" type="ORF">CEXT_161251</name>
</gene>
<protein>
    <submittedName>
        <fullName evidence="2">Uncharacterized protein</fullName>
    </submittedName>
</protein>
<keyword evidence="3" id="KW-1185">Reference proteome</keyword>
<evidence type="ECO:0000313" key="3">
    <source>
        <dbReference type="Proteomes" id="UP001054945"/>
    </source>
</evidence>
<name>A0AAV4TXK0_CAEEX</name>
<dbReference type="AlphaFoldDB" id="A0AAV4TXK0"/>
<proteinExistence type="predicted"/>
<evidence type="ECO:0000313" key="2">
    <source>
        <dbReference type="EMBL" id="GIY50430.1"/>
    </source>
</evidence>
<accession>A0AAV4TXK0</accession>
<reference evidence="2 3" key="1">
    <citation type="submission" date="2021-06" db="EMBL/GenBank/DDBJ databases">
        <title>Caerostris extrusa draft genome.</title>
        <authorList>
            <person name="Kono N."/>
            <person name="Arakawa K."/>
        </authorList>
    </citation>
    <scope>NUCLEOTIDE SEQUENCE [LARGE SCALE GENOMIC DNA]</scope>
</reference>